<organism evidence="4 5">
    <name type="scientific">Clunio marinus</name>
    <dbReference type="NCBI Taxonomy" id="568069"/>
    <lineage>
        <taxon>Eukaryota</taxon>
        <taxon>Metazoa</taxon>
        <taxon>Ecdysozoa</taxon>
        <taxon>Arthropoda</taxon>
        <taxon>Hexapoda</taxon>
        <taxon>Insecta</taxon>
        <taxon>Pterygota</taxon>
        <taxon>Neoptera</taxon>
        <taxon>Endopterygota</taxon>
        <taxon>Diptera</taxon>
        <taxon>Nematocera</taxon>
        <taxon>Chironomoidea</taxon>
        <taxon>Chironomidae</taxon>
        <taxon>Clunio</taxon>
    </lineage>
</organism>
<sequence>MITFILLVLCFTAVTSRNVINIDNPGLDWDDIKDITLSPKFQKILKRLQKQPNIKNSIDEEVFEKFVSLKEPPTIGGKKVDLNQIPHHAHIIIDRQYRCGGTFITLEWVLTAAFCVHKSRQLDIYSVIDLKNSATFSTVAQRVVIHQNYDENLLQNDVGLIKLKTSLTCSDAVCTLPRHLDEDANLVGLRCTSSGFGSYFRLPPLEKPPIITELKYTRISIIGNEACSQYWEMHEKQICGIGDGDYGSGLFVGNPLYKNGSERFLIGVVSYGGFLCGFGQPSVYTKVSSYNTWINQQLVKYNE</sequence>
<dbReference type="PANTHER" id="PTHR24260">
    <property type="match status" value="1"/>
</dbReference>
<evidence type="ECO:0000313" key="4">
    <source>
        <dbReference type="EMBL" id="CRK89063.1"/>
    </source>
</evidence>
<dbReference type="InterPro" id="IPR043504">
    <property type="entry name" value="Peptidase_S1_PA_chymotrypsin"/>
</dbReference>
<dbReference type="GO" id="GO:0006508">
    <property type="term" value="P:proteolysis"/>
    <property type="evidence" value="ECO:0007669"/>
    <property type="project" value="InterPro"/>
</dbReference>
<dbReference type="EMBL" id="CVRI01000010">
    <property type="protein sequence ID" value="CRK89063.1"/>
    <property type="molecule type" value="Genomic_DNA"/>
</dbReference>
<feature type="signal peptide" evidence="2">
    <location>
        <begin position="1"/>
        <end position="16"/>
    </location>
</feature>
<feature type="chain" id="PRO_5013357554" evidence="2">
    <location>
        <begin position="17"/>
        <end position="303"/>
    </location>
</feature>
<comment type="similarity">
    <text evidence="1">Belongs to the peptidase S1 family. CLIP subfamily.</text>
</comment>
<dbReference type="PROSITE" id="PS50240">
    <property type="entry name" value="TRYPSIN_DOM"/>
    <property type="match status" value="1"/>
</dbReference>
<dbReference type="PANTHER" id="PTHR24260:SF134">
    <property type="entry name" value="AT07769P-RELATED"/>
    <property type="match status" value="1"/>
</dbReference>
<dbReference type="GO" id="GO:0004252">
    <property type="term" value="F:serine-type endopeptidase activity"/>
    <property type="evidence" value="ECO:0007669"/>
    <property type="project" value="InterPro"/>
</dbReference>
<proteinExistence type="inferred from homology"/>
<evidence type="ECO:0000259" key="3">
    <source>
        <dbReference type="PROSITE" id="PS50240"/>
    </source>
</evidence>
<dbReference type="InterPro" id="IPR001254">
    <property type="entry name" value="Trypsin_dom"/>
</dbReference>
<gene>
    <name evidence="4" type="ORF">CLUMA_CG002596</name>
</gene>
<dbReference type="InterPro" id="IPR009003">
    <property type="entry name" value="Peptidase_S1_PA"/>
</dbReference>
<evidence type="ECO:0000256" key="2">
    <source>
        <dbReference type="SAM" id="SignalP"/>
    </source>
</evidence>
<feature type="domain" description="Peptidase S1" evidence="3">
    <location>
        <begin position="74"/>
        <end position="299"/>
    </location>
</feature>
<dbReference type="Gene3D" id="2.40.10.10">
    <property type="entry name" value="Trypsin-like serine proteases"/>
    <property type="match status" value="1"/>
</dbReference>
<dbReference type="STRING" id="568069.A0A1J1HLX7"/>
<dbReference type="Proteomes" id="UP000183832">
    <property type="component" value="Unassembled WGS sequence"/>
</dbReference>
<dbReference type="AlphaFoldDB" id="A0A1J1HLX7"/>
<keyword evidence="2" id="KW-0732">Signal</keyword>
<reference evidence="4 5" key="1">
    <citation type="submission" date="2015-04" db="EMBL/GenBank/DDBJ databases">
        <authorList>
            <person name="Syromyatnikov M.Y."/>
            <person name="Popov V.N."/>
        </authorList>
    </citation>
    <scope>NUCLEOTIDE SEQUENCE [LARGE SCALE GENOMIC DNA]</scope>
</reference>
<dbReference type="CDD" id="cd00190">
    <property type="entry name" value="Tryp_SPc"/>
    <property type="match status" value="1"/>
</dbReference>
<dbReference type="OrthoDB" id="7760261at2759"/>
<evidence type="ECO:0000313" key="5">
    <source>
        <dbReference type="Proteomes" id="UP000183832"/>
    </source>
</evidence>
<dbReference type="PRINTS" id="PR00722">
    <property type="entry name" value="CHYMOTRYPSIN"/>
</dbReference>
<keyword evidence="5" id="KW-1185">Reference proteome</keyword>
<accession>A0A1J1HLX7</accession>
<dbReference type="InterPro" id="IPR051333">
    <property type="entry name" value="CLIP_Serine_Protease"/>
</dbReference>
<name>A0A1J1HLX7_9DIPT</name>
<dbReference type="SUPFAM" id="SSF50494">
    <property type="entry name" value="Trypsin-like serine proteases"/>
    <property type="match status" value="1"/>
</dbReference>
<dbReference type="InterPro" id="IPR001314">
    <property type="entry name" value="Peptidase_S1A"/>
</dbReference>
<dbReference type="Pfam" id="PF00089">
    <property type="entry name" value="Trypsin"/>
    <property type="match status" value="1"/>
</dbReference>
<dbReference type="SMART" id="SM00020">
    <property type="entry name" value="Tryp_SPc"/>
    <property type="match status" value="1"/>
</dbReference>
<protein>
    <submittedName>
        <fullName evidence="4">CLUMA_CG002596, isoform A</fullName>
    </submittedName>
</protein>
<evidence type="ECO:0000256" key="1">
    <source>
        <dbReference type="ARBA" id="ARBA00024195"/>
    </source>
</evidence>